<dbReference type="Proteomes" id="UP000192491">
    <property type="component" value="Unassembled WGS sequence"/>
</dbReference>
<dbReference type="Pfam" id="PF13558">
    <property type="entry name" value="SbcC_Walker_B"/>
    <property type="match status" value="1"/>
</dbReference>
<dbReference type="PANTHER" id="PTHR32114">
    <property type="entry name" value="ABC TRANSPORTER ABCH.3"/>
    <property type="match status" value="1"/>
</dbReference>
<evidence type="ECO:0000313" key="4">
    <source>
        <dbReference type="Proteomes" id="UP000192491"/>
    </source>
</evidence>
<dbReference type="EMBL" id="MTEJ01000692">
    <property type="protein sequence ID" value="OQW99567.1"/>
    <property type="molecule type" value="Genomic_DNA"/>
</dbReference>
<evidence type="ECO:0000256" key="2">
    <source>
        <dbReference type="SAM" id="MobiDB-lite"/>
    </source>
</evidence>
<feature type="coiled-coil region" evidence="1">
    <location>
        <begin position="547"/>
        <end position="581"/>
    </location>
</feature>
<feature type="region of interest" description="Disordered" evidence="2">
    <location>
        <begin position="605"/>
        <end position="626"/>
    </location>
</feature>
<keyword evidence="1" id="KW-0175">Coiled coil</keyword>
<proteinExistence type="predicted"/>
<comment type="caution">
    <text evidence="3">The sequence shown here is derived from an EMBL/GenBank/DDBJ whole genome shotgun (WGS) entry which is preliminary data.</text>
</comment>
<gene>
    <name evidence="3" type="ORF">BWK73_50215</name>
</gene>
<evidence type="ECO:0000256" key="1">
    <source>
        <dbReference type="SAM" id="Coils"/>
    </source>
</evidence>
<feature type="compositionally biased region" description="Polar residues" evidence="2">
    <location>
        <begin position="613"/>
        <end position="626"/>
    </location>
</feature>
<dbReference type="Gene3D" id="3.40.50.300">
    <property type="entry name" value="P-loop containing nucleotide triphosphate hydrolases"/>
    <property type="match status" value="1"/>
</dbReference>
<protein>
    <recommendedName>
        <fullName evidence="5">Exonuclease SbcC</fullName>
    </recommendedName>
</protein>
<accession>A0A1Y1Q8I4</accession>
<dbReference type="AlphaFoldDB" id="A0A1Y1Q8I4"/>
<name>A0A1Y1Q8I4_9GAMM</name>
<dbReference type="SUPFAM" id="SSF52540">
    <property type="entry name" value="P-loop containing nucleoside triphosphate hydrolases"/>
    <property type="match status" value="1"/>
</dbReference>
<sequence>MNAYPDLVQAQQVFDRCSTDWESSRSAVTKCQEELENATATLKQASAGLEQAEQRQRQAEQAQMLAQPLLQQAKTLDVLISSSQPDLAQAQQAFDNAQTARIQRQEALQSQQIALQQTATELAKTQTWLIDNSHLDLLGRDWGRWDNLFIQAASIQQALVDTQRQLDVSQRVRKEAYQAADAAQVRYANSKVSLEQAQAAFDAVNTTYERLNSTDLVERKQSHQQQYSQIIDALQCWKKLEEIKHSRTLTAERLQQLEETGSATEALHRVAVTHRPAAEQALLEAEESLRLAEWACHENIENLRAALAPDAPCPVCGATEHPYVQLNPHFHALLESLRGAVARYRDQRDTLQAQILEYQAQLKAIQTDHALRTKELRVLEHDLEIQLADWNSHELIQVAAQDTDRDWFNWLNTHKNLAKQMLATLLEQEKALRVATDQRDIAQQTINIANRENHQAKDLFNETSQAQQRAEHACDALASVIVGQEKQGEECLMALDAAFSDPDWRIAWRLDTRAFYHARQVDAAYWNEQQQMESTLKVNIGTLDITCKALEKELAQVTTLLAEARSRFDALKLELQGKQAERQQLFAGRLATEVEAELNRALEDAQQTHKVQRASQQQASHTHLQSEANLQQAQVLSESKQALLTQARSRFDVLTLELQSKQAERQQLFDGRAAAEVEAELNRELVEAQQIHKLQRASHEQASHAYLQSEANLQQAHVLSESTQVLLTQARSRFDALTLELQSKRAERQQLFDGRAVEAIELELNNAISSARQDFSKQQIFHQKVSHAQMQAITHLQQAQILSDKQQVSHILATKALEEKDISELRVLLAYDLDWIQTEREFLQQLKTNITNCQSVLADRSAAVVTHQERRVGLDSIDELMLLLAQTQANVESTKMLLATKELDLRRDDECRQQAVNVLKAIAQQEAQAKVWEQLNELIGSADGKKFRNFAQQFSLDVLLGYANRHLVELSRRYILKRVRDNLALLVVDQDLGDEHRSVHSLSGGESFLVSLALALGLASLSSQRVRVESLFIDEGFGSLDADSLRVAMDALDNLQAQGRKVGVISHVQEMTERIGVQVQVKRLSGGQSRLVI</sequence>
<organism evidence="3 4">
    <name type="scientific">Thiothrix lacustris</name>
    <dbReference type="NCBI Taxonomy" id="525917"/>
    <lineage>
        <taxon>Bacteria</taxon>
        <taxon>Pseudomonadati</taxon>
        <taxon>Pseudomonadota</taxon>
        <taxon>Gammaproteobacteria</taxon>
        <taxon>Thiotrichales</taxon>
        <taxon>Thiotrichaceae</taxon>
        <taxon>Thiothrix</taxon>
    </lineage>
</organism>
<feature type="coiled-coil region" evidence="1">
    <location>
        <begin position="334"/>
        <end position="368"/>
    </location>
</feature>
<feature type="coiled-coil region" evidence="1">
    <location>
        <begin position="28"/>
        <end position="62"/>
    </location>
</feature>
<evidence type="ECO:0008006" key="5">
    <source>
        <dbReference type="Google" id="ProtNLM"/>
    </source>
</evidence>
<dbReference type="InterPro" id="IPR027417">
    <property type="entry name" value="P-loop_NTPase"/>
</dbReference>
<reference evidence="3 4" key="1">
    <citation type="submission" date="2017-01" db="EMBL/GenBank/DDBJ databases">
        <title>Novel large sulfur bacteria in the metagenomes of groundwater-fed chemosynthetic microbial mats in the Lake Huron basin.</title>
        <authorList>
            <person name="Sharrar A.M."/>
            <person name="Flood B.E."/>
            <person name="Bailey J.V."/>
            <person name="Jones D.S."/>
            <person name="Biddanda B."/>
            <person name="Ruberg S.A."/>
            <person name="Marcus D.N."/>
            <person name="Dick G.J."/>
        </authorList>
    </citation>
    <scope>NUCLEOTIDE SEQUENCE [LARGE SCALE GENOMIC DNA]</scope>
    <source>
        <strain evidence="3">A8</strain>
    </source>
</reference>
<evidence type="ECO:0000313" key="3">
    <source>
        <dbReference type="EMBL" id="OQW99567.1"/>
    </source>
</evidence>
<dbReference type="PANTHER" id="PTHR32114:SF2">
    <property type="entry name" value="ABC TRANSPORTER ABCH.3"/>
    <property type="match status" value="1"/>
</dbReference>